<accession>A0A919QIX5</accession>
<reference evidence="1" key="1">
    <citation type="submission" date="2021-01" db="EMBL/GenBank/DDBJ databases">
        <title>Whole genome shotgun sequence of Acrocarpospora phusangensis NBRC 108782.</title>
        <authorList>
            <person name="Komaki H."/>
            <person name="Tamura T."/>
        </authorList>
    </citation>
    <scope>NUCLEOTIDE SEQUENCE</scope>
    <source>
        <strain evidence="1">NBRC 108782</strain>
    </source>
</reference>
<dbReference type="Proteomes" id="UP000640052">
    <property type="component" value="Unassembled WGS sequence"/>
</dbReference>
<evidence type="ECO:0000313" key="1">
    <source>
        <dbReference type="EMBL" id="GIH29633.1"/>
    </source>
</evidence>
<dbReference type="EMBL" id="BOOA01000143">
    <property type="protein sequence ID" value="GIH29633.1"/>
    <property type="molecule type" value="Genomic_DNA"/>
</dbReference>
<organism evidence="1 2">
    <name type="scientific">Acrocarpospora phusangensis</name>
    <dbReference type="NCBI Taxonomy" id="1070424"/>
    <lineage>
        <taxon>Bacteria</taxon>
        <taxon>Bacillati</taxon>
        <taxon>Actinomycetota</taxon>
        <taxon>Actinomycetes</taxon>
        <taxon>Streptosporangiales</taxon>
        <taxon>Streptosporangiaceae</taxon>
        <taxon>Acrocarpospora</taxon>
    </lineage>
</organism>
<protein>
    <submittedName>
        <fullName evidence="1">Uncharacterized protein</fullName>
    </submittedName>
</protein>
<name>A0A919QIX5_9ACTN</name>
<dbReference type="AlphaFoldDB" id="A0A919QIX5"/>
<comment type="caution">
    <text evidence="1">The sequence shown here is derived from an EMBL/GenBank/DDBJ whole genome shotgun (WGS) entry which is preliminary data.</text>
</comment>
<evidence type="ECO:0000313" key="2">
    <source>
        <dbReference type="Proteomes" id="UP000640052"/>
    </source>
</evidence>
<proteinExistence type="predicted"/>
<sequence>MRDPRQPPDRVASLFQMLEIRKARTAGTAGAEYSSVQRFRFGRESDGSPAAPWTWDDLQ</sequence>
<keyword evidence="2" id="KW-1185">Reference proteome</keyword>
<gene>
    <name evidence="1" type="ORF">Aph01nite_79430</name>
</gene>